<dbReference type="InterPro" id="IPR036397">
    <property type="entry name" value="RNaseH_sf"/>
</dbReference>
<gene>
    <name evidence="2" type="ORF">ALO71_200011</name>
</gene>
<sequence>MNISVNDVFEPVTEFSVLSTMARVLHLDEAHDAVIVMDLIEPPRKPYAVGLEELSLSLESGDTKSVVTSVPEFLLVLEDDLNEIIKRDRDEKWAVIEPLLDPAYPGQIFVRGEMGRLVGNRAAELGIQRKTIYRLLYRYWFYGQVRNALLKNYSAVGVANRSYTPDIRPGRKPRYQGVLVSPSKLLSVVDKRCIRVSYALYAKNKTSTIRSAYDKMLRRFYSVKELSKNAENRVRLLPESEIPTFNQFNYWGKLFFDEIETDRGRKGKTRWLKDCRPLNGTVRDWLRGPCHQFEIDATIADIYLVNSYSRRMLIGRPVVYIVVDSYSGMIVGLYVGLEGPSWNGARQALFNAFTSKVGFCAQNGVEINSEDWACSHLPHHIYADRGEMLSLAAEGLASGLGIEMGTAPPYRPDWKPMVESRFGILNDLTGIRWLPGGVAAREKERGERDYRLDATLNLKEFTQIVIECVLHYNRYHRQPDRLTQVMMNDDVEPTPIGIWTWASENDLIQANNRPDDLIYLHLLPRERATVQKGGVIFRGMHYVCELAIQENWFAKARRNGVWSIDCRFDPNSAAHIWIQGENKQFLRCDLRRSDAKYAGYCSDEIYDVLEAHRQSPPAHKRAELESRVGLVDTVEQIINTALAERKLEPPAPTKAEAVANIRDNRAEERRLERENATVPDGVRAEPVLPDVEVPSIAHDSYAGPRSAQVIDLLKRLRPGHSK</sequence>
<dbReference type="SUPFAM" id="SSF53098">
    <property type="entry name" value="Ribonuclease H-like"/>
    <property type="match status" value="1"/>
</dbReference>
<protein>
    <recommendedName>
        <fullName evidence="1">Integrase catalytic domain-containing protein</fullName>
    </recommendedName>
</protein>
<dbReference type="PROSITE" id="PS50994">
    <property type="entry name" value="INTEGRASE"/>
    <property type="match status" value="1"/>
</dbReference>
<name>A0A0P9PLF7_PSEA0</name>
<feature type="domain" description="Integrase catalytic" evidence="1">
    <location>
        <begin position="285"/>
        <end position="503"/>
    </location>
</feature>
<dbReference type="Proteomes" id="UP000050346">
    <property type="component" value="Unassembled WGS sequence"/>
</dbReference>
<evidence type="ECO:0000259" key="1">
    <source>
        <dbReference type="PROSITE" id="PS50994"/>
    </source>
</evidence>
<dbReference type="GO" id="GO:0015074">
    <property type="term" value="P:DNA integration"/>
    <property type="evidence" value="ECO:0007669"/>
    <property type="project" value="InterPro"/>
</dbReference>
<dbReference type="InterPro" id="IPR001584">
    <property type="entry name" value="Integrase_cat-core"/>
</dbReference>
<dbReference type="AlphaFoldDB" id="A0A0P9PLF7"/>
<evidence type="ECO:0000313" key="2">
    <source>
        <dbReference type="EMBL" id="KPX18297.1"/>
    </source>
</evidence>
<dbReference type="Gene3D" id="3.30.420.10">
    <property type="entry name" value="Ribonuclease H-like superfamily/Ribonuclease H"/>
    <property type="match status" value="1"/>
</dbReference>
<evidence type="ECO:0000313" key="3">
    <source>
        <dbReference type="Proteomes" id="UP000050346"/>
    </source>
</evidence>
<dbReference type="InterPro" id="IPR015378">
    <property type="entry name" value="Transposase-like_Mu_C"/>
</dbReference>
<proteinExistence type="predicted"/>
<dbReference type="InterPro" id="IPR012337">
    <property type="entry name" value="RNaseH-like_sf"/>
</dbReference>
<accession>A0A0P9PLF7</accession>
<dbReference type="GO" id="GO:0003676">
    <property type="term" value="F:nucleic acid binding"/>
    <property type="evidence" value="ECO:0007669"/>
    <property type="project" value="InterPro"/>
</dbReference>
<organism evidence="2 3">
    <name type="scientific">Pseudomonas amygdali pv. dendropanacis</name>
    <dbReference type="NCBI Taxonomy" id="235272"/>
    <lineage>
        <taxon>Bacteria</taxon>
        <taxon>Pseudomonadati</taxon>
        <taxon>Pseudomonadota</taxon>
        <taxon>Gammaproteobacteria</taxon>
        <taxon>Pseudomonadales</taxon>
        <taxon>Pseudomonadaceae</taxon>
        <taxon>Pseudomonas</taxon>
        <taxon>Pseudomonas amygdali</taxon>
    </lineage>
</organism>
<dbReference type="Pfam" id="PF09299">
    <property type="entry name" value="Mu-transpos_C"/>
    <property type="match status" value="1"/>
</dbReference>
<reference evidence="2 3" key="1">
    <citation type="submission" date="2015-09" db="EMBL/GenBank/DDBJ databases">
        <title>Genome announcement of multiple Pseudomonas syringae strains.</title>
        <authorList>
            <person name="Thakur S."/>
            <person name="Wang P.W."/>
            <person name="Gong Y."/>
            <person name="Weir B.S."/>
            <person name="Guttman D.S."/>
        </authorList>
    </citation>
    <scope>NUCLEOTIDE SEQUENCE [LARGE SCALE GENOMIC DNA]</scope>
    <source>
        <strain evidence="2 3">ICMP9150</strain>
    </source>
</reference>
<dbReference type="PATRIC" id="fig|235272.12.peg.2371"/>
<dbReference type="RefSeq" id="WP_044324970.1">
    <property type="nucleotide sequence ID" value="NZ_JYHG01000130.1"/>
</dbReference>
<dbReference type="EMBL" id="LJQG01000178">
    <property type="protein sequence ID" value="KPX18297.1"/>
    <property type="molecule type" value="Genomic_DNA"/>
</dbReference>
<comment type="caution">
    <text evidence="2">The sequence shown here is derived from an EMBL/GenBank/DDBJ whole genome shotgun (WGS) entry which is preliminary data.</text>
</comment>